<dbReference type="OrthoDB" id="343356at2"/>
<proteinExistence type="predicted"/>
<dbReference type="InterPro" id="IPR018640">
    <property type="entry name" value="DUF2063"/>
</dbReference>
<name>A0A318KM84_9NEIS</name>
<dbReference type="Gene3D" id="1.10.150.690">
    <property type="entry name" value="DUF2063"/>
    <property type="match status" value="1"/>
</dbReference>
<accession>A0A318KM84</accession>
<protein>
    <submittedName>
        <fullName evidence="2">Putative DNA-binding protein</fullName>
    </submittedName>
</protein>
<sequence>MNPSPTLLDSQRWLLTVMTASQGAEAGLALAAQAQGLTLEDMIMPPPRGDARARVAVYAGGYLARLLACLRADFPLLARVMGDEVFDFFARRYLHHCPSRSTTLYDLGARFADFLAASQPPSAEPHAELALPVALARLERAYVECLRAPGLEHAALDMADWWRGLDARAWRLAPCVRLLALPLPLAPYWQTLQQQPNAPPPPAPALAPCWLALTRQHWRVQVLALQDWQYQFLCTCQPDHTAPAAALSGEQALWPHQAADVGLLTPAQMG</sequence>
<dbReference type="InterPro" id="IPR044922">
    <property type="entry name" value="DUF2063_N_sf"/>
</dbReference>
<keyword evidence="3" id="KW-1185">Reference proteome</keyword>
<evidence type="ECO:0000313" key="3">
    <source>
        <dbReference type="Proteomes" id="UP000247555"/>
    </source>
</evidence>
<evidence type="ECO:0000313" key="2">
    <source>
        <dbReference type="EMBL" id="PXX76975.1"/>
    </source>
</evidence>
<keyword evidence="2" id="KW-0238">DNA-binding</keyword>
<dbReference type="AlphaFoldDB" id="A0A318KM84"/>
<dbReference type="EMBL" id="QJKI01000020">
    <property type="protein sequence ID" value="PXX76975.1"/>
    <property type="molecule type" value="Genomic_DNA"/>
</dbReference>
<organism evidence="2 3">
    <name type="scientific">Rivihabitans pingtungensis</name>
    <dbReference type="NCBI Taxonomy" id="1054498"/>
    <lineage>
        <taxon>Bacteria</taxon>
        <taxon>Pseudomonadati</taxon>
        <taxon>Pseudomonadota</taxon>
        <taxon>Betaproteobacteria</taxon>
        <taxon>Neisseriales</taxon>
        <taxon>Aquaspirillaceae</taxon>
        <taxon>Rivihabitans</taxon>
    </lineage>
</organism>
<feature type="domain" description="Putative DNA-binding" evidence="1">
    <location>
        <begin position="38"/>
        <end position="115"/>
    </location>
</feature>
<gene>
    <name evidence="2" type="ORF">DFR34_12034</name>
</gene>
<dbReference type="Proteomes" id="UP000247555">
    <property type="component" value="Unassembled WGS sequence"/>
</dbReference>
<dbReference type="RefSeq" id="WP_110391582.1">
    <property type="nucleotide sequence ID" value="NZ_QJKI01000020.1"/>
</dbReference>
<dbReference type="GO" id="GO:0003677">
    <property type="term" value="F:DNA binding"/>
    <property type="evidence" value="ECO:0007669"/>
    <property type="project" value="UniProtKB-KW"/>
</dbReference>
<evidence type="ECO:0000259" key="1">
    <source>
        <dbReference type="Pfam" id="PF09836"/>
    </source>
</evidence>
<comment type="caution">
    <text evidence="2">The sequence shown here is derived from an EMBL/GenBank/DDBJ whole genome shotgun (WGS) entry which is preliminary data.</text>
</comment>
<dbReference type="Pfam" id="PF09836">
    <property type="entry name" value="DUF2063"/>
    <property type="match status" value="1"/>
</dbReference>
<reference evidence="2 3" key="1">
    <citation type="submission" date="2018-05" db="EMBL/GenBank/DDBJ databases">
        <title>Genomic Encyclopedia of Type Strains, Phase IV (KMG-IV): sequencing the most valuable type-strain genomes for metagenomic binning, comparative biology and taxonomic classification.</title>
        <authorList>
            <person name="Goeker M."/>
        </authorList>
    </citation>
    <scope>NUCLEOTIDE SEQUENCE [LARGE SCALE GENOMIC DNA]</scope>
    <source>
        <strain evidence="2 3">DSM 29661</strain>
    </source>
</reference>